<dbReference type="EMBL" id="CADCUO010000082">
    <property type="protein sequence ID" value="CAA9388631.1"/>
    <property type="molecule type" value="Genomic_DNA"/>
</dbReference>
<reference evidence="2" key="1">
    <citation type="submission" date="2020-02" db="EMBL/GenBank/DDBJ databases">
        <authorList>
            <person name="Meier V. D."/>
        </authorList>
    </citation>
    <scope>NUCLEOTIDE SEQUENCE</scope>
    <source>
        <strain evidence="2">AVDCRST_MAG75</strain>
    </source>
</reference>
<feature type="compositionally biased region" description="Basic residues" evidence="1">
    <location>
        <begin position="24"/>
        <end position="36"/>
    </location>
</feature>
<sequence>RQLHPRNARLADPPRRPRQQQPAPHRHHHHPHRTHLHQPSTPTAV</sequence>
<feature type="non-terminal residue" evidence="2">
    <location>
        <position position="45"/>
    </location>
</feature>
<gene>
    <name evidence="2" type="ORF">AVDCRST_MAG75-1428</name>
</gene>
<organism evidence="2">
    <name type="scientific">uncultured Propionibacteriaceae bacterium</name>
    <dbReference type="NCBI Taxonomy" id="257457"/>
    <lineage>
        <taxon>Bacteria</taxon>
        <taxon>Bacillati</taxon>
        <taxon>Actinomycetota</taxon>
        <taxon>Actinomycetes</taxon>
        <taxon>Propionibacteriales</taxon>
        <taxon>Propionibacteriaceae</taxon>
        <taxon>environmental samples</taxon>
    </lineage>
</organism>
<evidence type="ECO:0000256" key="1">
    <source>
        <dbReference type="SAM" id="MobiDB-lite"/>
    </source>
</evidence>
<proteinExistence type="predicted"/>
<evidence type="ECO:0000313" key="2">
    <source>
        <dbReference type="EMBL" id="CAA9388631.1"/>
    </source>
</evidence>
<protein>
    <submittedName>
        <fullName evidence="2">Uncharacterized protein</fullName>
    </submittedName>
</protein>
<feature type="region of interest" description="Disordered" evidence="1">
    <location>
        <begin position="1"/>
        <end position="45"/>
    </location>
</feature>
<feature type="non-terminal residue" evidence="2">
    <location>
        <position position="1"/>
    </location>
</feature>
<accession>A0A6J4NML3</accession>
<dbReference type="AlphaFoldDB" id="A0A6J4NML3"/>
<name>A0A6J4NML3_9ACTN</name>